<dbReference type="AlphaFoldDB" id="A0A2N7VQ98"/>
<organism evidence="1 2">
    <name type="scientific">Trinickia dabaoshanensis</name>
    <dbReference type="NCBI Taxonomy" id="564714"/>
    <lineage>
        <taxon>Bacteria</taxon>
        <taxon>Pseudomonadati</taxon>
        <taxon>Pseudomonadota</taxon>
        <taxon>Betaproteobacteria</taxon>
        <taxon>Burkholderiales</taxon>
        <taxon>Burkholderiaceae</taxon>
        <taxon>Trinickia</taxon>
    </lineage>
</organism>
<evidence type="ECO:0000313" key="2">
    <source>
        <dbReference type="Proteomes" id="UP000235616"/>
    </source>
</evidence>
<comment type="caution">
    <text evidence="1">The sequence shown here is derived from an EMBL/GenBank/DDBJ whole genome shotgun (WGS) entry which is preliminary data.</text>
</comment>
<evidence type="ECO:0000313" key="1">
    <source>
        <dbReference type="EMBL" id="PMS19326.1"/>
    </source>
</evidence>
<protein>
    <submittedName>
        <fullName evidence="1">Uncharacterized protein</fullName>
    </submittedName>
</protein>
<accession>A0A2N7VQ98</accession>
<sequence>MAPHVVPGAPIAQAPRAFGAVPAPYRGDMHRFVDQDARVWRGGRWHHSHHDGRIGWWWVVGGLWYFYPRPIYPYPDPFIPGDVAYGTAGMGPYWYYCRSAGQYYPYVTYCPEGWLVVEPDQ</sequence>
<dbReference type="Proteomes" id="UP000235616">
    <property type="component" value="Unassembled WGS sequence"/>
</dbReference>
<name>A0A2N7VQ98_9BURK</name>
<keyword evidence="2" id="KW-1185">Reference proteome</keyword>
<gene>
    <name evidence="1" type="ORF">C0Z18_13420</name>
</gene>
<dbReference type="OrthoDB" id="5397649at2"/>
<proteinExistence type="predicted"/>
<dbReference type="EMBL" id="PNYA01000011">
    <property type="protein sequence ID" value="PMS19326.1"/>
    <property type="molecule type" value="Genomic_DNA"/>
</dbReference>
<reference evidence="1 2" key="1">
    <citation type="submission" date="2018-01" db="EMBL/GenBank/DDBJ databases">
        <title>Whole genome analyses suggest that Burkholderia sensu lato contains two further novel genera in the rhizoxinica-symbiotica group Mycetohabitans gen. nov., and Trinickia gen. nov.: implications for the evolution of diazotrophy and nodulation in the Burkholderiaceae.</title>
        <authorList>
            <person name="Estrada-de los Santos P."/>
            <person name="Palmer M."/>
            <person name="Chavez-Ramirez B."/>
            <person name="Beukes C."/>
            <person name="Steenkamp E.T."/>
            <person name="Hirsch A.M."/>
            <person name="Manyaka P."/>
            <person name="Maluk M."/>
            <person name="Lafos M."/>
            <person name="Crook M."/>
            <person name="Gross E."/>
            <person name="Simon M.F."/>
            <person name="Bueno dos Reis Junior F."/>
            <person name="Poole P.S."/>
            <person name="Venter S.N."/>
            <person name="James E.K."/>
        </authorList>
    </citation>
    <scope>NUCLEOTIDE SEQUENCE [LARGE SCALE GENOMIC DNA]</scope>
    <source>
        <strain evidence="1 2">GIMN1.004</strain>
    </source>
</reference>